<name>A0ABT5UVQ2_9VIBR</name>
<dbReference type="Proteomes" id="UP001216189">
    <property type="component" value="Unassembled WGS sequence"/>
</dbReference>
<evidence type="ECO:0000313" key="2">
    <source>
        <dbReference type="Proteomes" id="UP001216189"/>
    </source>
</evidence>
<comment type="caution">
    <text evidence="1">The sequence shown here is derived from an EMBL/GenBank/DDBJ whole genome shotgun (WGS) entry which is preliminary data.</text>
</comment>
<protein>
    <recommendedName>
        <fullName evidence="3">ExoP galactose-binding-like domain-containing protein</fullName>
    </recommendedName>
</protein>
<organism evidence="1 2">
    <name type="scientific">Vibrio chanodichtyis</name>
    <dbReference type="NCBI Taxonomy" id="3027932"/>
    <lineage>
        <taxon>Bacteria</taxon>
        <taxon>Pseudomonadati</taxon>
        <taxon>Pseudomonadota</taxon>
        <taxon>Gammaproteobacteria</taxon>
        <taxon>Vibrionales</taxon>
        <taxon>Vibrionaceae</taxon>
        <taxon>Vibrio</taxon>
    </lineage>
</organism>
<gene>
    <name evidence="1" type="ORF">PUN32_00505</name>
</gene>
<dbReference type="PROSITE" id="PS51257">
    <property type="entry name" value="PROKAR_LIPOPROTEIN"/>
    <property type="match status" value="1"/>
</dbReference>
<proteinExistence type="predicted"/>
<dbReference type="RefSeq" id="WP_274721266.1">
    <property type="nucleotide sequence ID" value="NZ_JARBFT010000001.1"/>
</dbReference>
<reference evidence="1 2" key="1">
    <citation type="submission" date="2023-02" db="EMBL/GenBank/DDBJ databases">
        <title>Vibrio intestini sp. nov., a close relative of Vibrio cholerae isolated from the intestine of Healthy Culter dabryi.</title>
        <authorList>
            <person name="Wu N."/>
        </authorList>
    </citation>
    <scope>NUCLEOTIDE SEQUENCE [LARGE SCALE GENOMIC DNA]</scope>
    <source>
        <strain evidence="1 2">DSL-7</strain>
    </source>
</reference>
<keyword evidence="2" id="KW-1185">Reference proteome</keyword>
<sequence>MKANNVNCLVTLIFIGLISGCNLKDRDINVDFNPGSPDSPAFNSAPALSNGDFAVFYSGDFSLATDLSDKHKFDSFGAERELTEDVIDVLFPGNGGIFFEPAVGQVTDLSELYAAGVMTIDLKVKNYGESNEIQVRLESATPQYDNYYQIGVGQVPAGGDWYRCQLLVSDLAPSADYLNAAFRTPYISGVWDSMADLQFTLANVAFLVSSSAPNGNTGCRPL</sequence>
<evidence type="ECO:0008006" key="3">
    <source>
        <dbReference type="Google" id="ProtNLM"/>
    </source>
</evidence>
<evidence type="ECO:0000313" key="1">
    <source>
        <dbReference type="EMBL" id="MDE1513492.1"/>
    </source>
</evidence>
<accession>A0ABT5UVQ2</accession>
<dbReference type="EMBL" id="JARBFT010000001">
    <property type="protein sequence ID" value="MDE1513492.1"/>
    <property type="molecule type" value="Genomic_DNA"/>
</dbReference>